<dbReference type="EMBL" id="SNYN01000001">
    <property type="protein sequence ID" value="TDQ55382.1"/>
    <property type="molecule type" value="Genomic_DNA"/>
</dbReference>
<gene>
    <name evidence="2" type="ORF">EV190_101708</name>
</gene>
<dbReference type="OrthoDB" id="4966929at2"/>
<feature type="compositionally biased region" description="Basic and acidic residues" evidence="1">
    <location>
        <begin position="92"/>
        <end position="104"/>
    </location>
</feature>
<protein>
    <recommendedName>
        <fullName evidence="4">DNA primase</fullName>
    </recommendedName>
</protein>
<feature type="region of interest" description="Disordered" evidence="1">
    <location>
        <begin position="89"/>
        <end position="196"/>
    </location>
</feature>
<dbReference type="AlphaFoldDB" id="A0A4R6V7Z1"/>
<evidence type="ECO:0008006" key="4">
    <source>
        <dbReference type="Google" id="ProtNLM"/>
    </source>
</evidence>
<evidence type="ECO:0000313" key="2">
    <source>
        <dbReference type="EMBL" id="TDQ55382.1"/>
    </source>
</evidence>
<comment type="caution">
    <text evidence="2">The sequence shown here is derived from an EMBL/GenBank/DDBJ whole genome shotgun (WGS) entry which is preliminary data.</text>
</comment>
<organism evidence="2 3">
    <name type="scientific">Actinorugispora endophytica</name>
    <dbReference type="NCBI Taxonomy" id="1605990"/>
    <lineage>
        <taxon>Bacteria</taxon>
        <taxon>Bacillati</taxon>
        <taxon>Actinomycetota</taxon>
        <taxon>Actinomycetes</taxon>
        <taxon>Streptosporangiales</taxon>
        <taxon>Nocardiopsidaceae</taxon>
        <taxon>Actinorugispora</taxon>
    </lineage>
</organism>
<accession>A0A4R6V7Z1</accession>
<dbReference type="Proteomes" id="UP000295281">
    <property type="component" value="Unassembled WGS sequence"/>
</dbReference>
<keyword evidence="3" id="KW-1185">Reference proteome</keyword>
<evidence type="ECO:0000313" key="3">
    <source>
        <dbReference type="Proteomes" id="UP000295281"/>
    </source>
</evidence>
<sequence>MDMGKVLLAMAAGYVLGRKKKAKMAAGLGMWLVLRRFDIKPQQLLDDLKKELSGLPVVDEIRGEAREELVKAARTATGAVVSQMADTVADSLNRRTERLLHPDDREEEPEEAGKEKAGKEPEGSGEEKPGNEAEAGEAEPERAGGAGDEPEEKARPAGASGRTGRRSGGTGRAAPGRSTRPRATRGSTGKRGGDDG</sequence>
<feature type="compositionally biased region" description="Basic and acidic residues" evidence="1">
    <location>
        <begin position="111"/>
        <end position="131"/>
    </location>
</feature>
<proteinExistence type="predicted"/>
<name>A0A4R6V7Z1_9ACTN</name>
<evidence type="ECO:0000256" key="1">
    <source>
        <dbReference type="SAM" id="MobiDB-lite"/>
    </source>
</evidence>
<reference evidence="2 3" key="1">
    <citation type="submission" date="2019-03" db="EMBL/GenBank/DDBJ databases">
        <title>Genomic Encyclopedia of Type Strains, Phase IV (KMG-IV): sequencing the most valuable type-strain genomes for metagenomic binning, comparative biology and taxonomic classification.</title>
        <authorList>
            <person name="Goeker M."/>
        </authorList>
    </citation>
    <scope>NUCLEOTIDE SEQUENCE [LARGE SCALE GENOMIC DNA]</scope>
    <source>
        <strain evidence="2 3">DSM 46770</strain>
    </source>
</reference>